<evidence type="ECO:0000256" key="2">
    <source>
        <dbReference type="ARBA" id="ARBA00022448"/>
    </source>
</evidence>
<proteinExistence type="predicted"/>
<comment type="caution">
    <text evidence="7">The sequence shown here is derived from an EMBL/GenBank/DDBJ whole genome shotgun (WGS) entry which is preliminary data.</text>
</comment>
<evidence type="ECO:0000256" key="4">
    <source>
        <dbReference type="ARBA" id="ARBA00022989"/>
    </source>
</evidence>
<evidence type="ECO:0000256" key="5">
    <source>
        <dbReference type="ARBA" id="ARBA00023136"/>
    </source>
</evidence>
<dbReference type="Proteomes" id="UP000663844">
    <property type="component" value="Unassembled WGS sequence"/>
</dbReference>
<feature type="transmembrane region" description="Helical" evidence="6">
    <location>
        <begin position="17"/>
        <end position="41"/>
    </location>
</feature>
<dbReference type="GO" id="GO:0015171">
    <property type="term" value="F:amino acid transmembrane transporter activity"/>
    <property type="evidence" value="ECO:0007669"/>
    <property type="project" value="TreeGrafter"/>
</dbReference>
<dbReference type="InterPro" id="IPR002293">
    <property type="entry name" value="AA/rel_permease1"/>
</dbReference>
<protein>
    <recommendedName>
        <fullName evidence="9">Amino acid permease</fullName>
    </recommendedName>
</protein>
<keyword evidence="4 6" id="KW-1133">Transmembrane helix</keyword>
<dbReference type="AlphaFoldDB" id="A0A820NX72"/>
<dbReference type="PANTHER" id="PTHR43243">
    <property type="entry name" value="INNER MEMBRANE TRANSPORTER YGJI-RELATED"/>
    <property type="match status" value="1"/>
</dbReference>
<evidence type="ECO:0000313" key="8">
    <source>
        <dbReference type="Proteomes" id="UP000663844"/>
    </source>
</evidence>
<evidence type="ECO:0000256" key="6">
    <source>
        <dbReference type="SAM" id="Phobius"/>
    </source>
</evidence>
<dbReference type="Gene3D" id="1.20.1740.10">
    <property type="entry name" value="Amino acid/polyamine transporter I"/>
    <property type="match status" value="1"/>
</dbReference>
<keyword evidence="3 6" id="KW-0812">Transmembrane</keyword>
<accession>A0A820NX72</accession>
<dbReference type="PANTHER" id="PTHR43243:SF4">
    <property type="entry name" value="CATIONIC AMINO ACID TRANSPORTER 4"/>
    <property type="match status" value="1"/>
</dbReference>
<gene>
    <name evidence="7" type="ORF">OXD698_LOCUS51277</name>
</gene>
<evidence type="ECO:0000256" key="1">
    <source>
        <dbReference type="ARBA" id="ARBA00004141"/>
    </source>
</evidence>
<dbReference type="EMBL" id="CAJOAZ010026026">
    <property type="protein sequence ID" value="CAF4397599.1"/>
    <property type="molecule type" value="Genomic_DNA"/>
</dbReference>
<feature type="non-terminal residue" evidence="7">
    <location>
        <position position="1"/>
    </location>
</feature>
<evidence type="ECO:0000313" key="7">
    <source>
        <dbReference type="EMBL" id="CAF4397599.1"/>
    </source>
</evidence>
<keyword evidence="5 6" id="KW-0472">Membrane</keyword>
<feature type="transmembrane region" description="Helical" evidence="6">
    <location>
        <begin position="77"/>
        <end position="96"/>
    </location>
</feature>
<feature type="transmembrane region" description="Helical" evidence="6">
    <location>
        <begin position="53"/>
        <end position="71"/>
    </location>
</feature>
<dbReference type="Pfam" id="PF13520">
    <property type="entry name" value="AA_permease_2"/>
    <property type="match status" value="1"/>
</dbReference>
<evidence type="ECO:0008006" key="9">
    <source>
        <dbReference type="Google" id="ProtNLM"/>
    </source>
</evidence>
<dbReference type="GO" id="GO:0016020">
    <property type="term" value="C:membrane"/>
    <property type="evidence" value="ECO:0007669"/>
    <property type="project" value="UniProtKB-SubCell"/>
</dbReference>
<name>A0A820NX72_9BILA</name>
<keyword evidence="2" id="KW-0813">Transport</keyword>
<comment type="subcellular location">
    <subcellularLocation>
        <location evidence="1">Membrane</location>
        <topology evidence="1">Multi-pass membrane protein</topology>
    </subcellularLocation>
</comment>
<evidence type="ECO:0000256" key="3">
    <source>
        <dbReference type="ARBA" id="ARBA00022692"/>
    </source>
</evidence>
<organism evidence="7 8">
    <name type="scientific">Adineta steineri</name>
    <dbReference type="NCBI Taxonomy" id="433720"/>
    <lineage>
        <taxon>Eukaryota</taxon>
        <taxon>Metazoa</taxon>
        <taxon>Spiralia</taxon>
        <taxon>Gnathifera</taxon>
        <taxon>Rotifera</taxon>
        <taxon>Eurotatoria</taxon>
        <taxon>Bdelloidea</taxon>
        <taxon>Adinetida</taxon>
        <taxon>Adinetidae</taxon>
        <taxon>Adineta</taxon>
    </lineage>
</organism>
<sequence length="133" mass="14154">LIGTGIFVLSGEAAAKYAGPAIIVSFILAAIVAGLAAFSYAEMSSMVPISGSAYSYTYATMGEYLAWIIGWDLILEYLLAAATVAVGWSGYVVHLVQTISKYNATQWIVEAPVAWNEESSIFYTTGKVINLPA</sequence>
<reference evidence="7" key="1">
    <citation type="submission" date="2021-02" db="EMBL/GenBank/DDBJ databases">
        <authorList>
            <person name="Nowell W R."/>
        </authorList>
    </citation>
    <scope>NUCLEOTIDE SEQUENCE</scope>
</reference>
<feature type="non-terminal residue" evidence="7">
    <location>
        <position position="133"/>
    </location>
</feature>